<reference evidence="2 3" key="1">
    <citation type="submission" date="2022-11" db="EMBL/GenBank/DDBJ databases">
        <title>Whole genome sequence of Eschrichtius robustus ER-17-0199.</title>
        <authorList>
            <person name="Bruniche-Olsen A."/>
            <person name="Black A.N."/>
            <person name="Fields C.J."/>
            <person name="Walden K."/>
            <person name="Dewoody J.A."/>
        </authorList>
    </citation>
    <scope>NUCLEOTIDE SEQUENCE [LARGE SCALE GENOMIC DNA]</scope>
    <source>
        <strain evidence="2">ER-17-0199</strain>
        <tissue evidence="2">Blubber</tissue>
    </source>
</reference>
<sequence length="174" mass="19058">MKPSPLPVPLQVTPLHPTEELPGLETPYEGAWSLPGSQTQRLFPLLAESHMRSRTNGEPAGVQAHRREDYVTSLATRFSDTQVVQQEGSAQLGAYGTDADFAIDKTKMLETVSTLPGTKQELNKCVRTGSEELACLDQEGVGSQEPPAERRENRGVRQEKTEQSGKGRDGEITK</sequence>
<protein>
    <submittedName>
        <fullName evidence="2">Uncharacterized protein</fullName>
    </submittedName>
</protein>
<evidence type="ECO:0000313" key="3">
    <source>
        <dbReference type="Proteomes" id="UP001159641"/>
    </source>
</evidence>
<dbReference type="Proteomes" id="UP001159641">
    <property type="component" value="Unassembled WGS sequence"/>
</dbReference>
<keyword evidence="3" id="KW-1185">Reference proteome</keyword>
<feature type="compositionally biased region" description="Basic and acidic residues" evidence="1">
    <location>
        <begin position="147"/>
        <end position="174"/>
    </location>
</feature>
<feature type="region of interest" description="Disordered" evidence="1">
    <location>
        <begin position="136"/>
        <end position="174"/>
    </location>
</feature>
<comment type="caution">
    <text evidence="2">The sequence shown here is derived from an EMBL/GenBank/DDBJ whole genome shotgun (WGS) entry which is preliminary data.</text>
</comment>
<proteinExistence type="predicted"/>
<evidence type="ECO:0000313" key="2">
    <source>
        <dbReference type="EMBL" id="KAJ8789364.1"/>
    </source>
</evidence>
<gene>
    <name evidence="2" type="ORF">J1605_021891</name>
</gene>
<name>A0AB34HFJ7_ESCRO</name>
<organism evidence="2 3">
    <name type="scientific">Eschrichtius robustus</name>
    <name type="common">California gray whale</name>
    <name type="synonym">Eschrichtius gibbosus</name>
    <dbReference type="NCBI Taxonomy" id="9764"/>
    <lineage>
        <taxon>Eukaryota</taxon>
        <taxon>Metazoa</taxon>
        <taxon>Chordata</taxon>
        <taxon>Craniata</taxon>
        <taxon>Vertebrata</taxon>
        <taxon>Euteleostomi</taxon>
        <taxon>Mammalia</taxon>
        <taxon>Eutheria</taxon>
        <taxon>Laurasiatheria</taxon>
        <taxon>Artiodactyla</taxon>
        <taxon>Whippomorpha</taxon>
        <taxon>Cetacea</taxon>
        <taxon>Mysticeti</taxon>
        <taxon>Eschrichtiidae</taxon>
        <taxon>Eschrichtius</taxon>
    </lineage>
</organism>
<feature type="region of interest" description="Disordered" evidence="1">
    <location>
        <begin position="1"/>
        <end position="28"/>
    </location>
</feature>
<accession>A0AB34HFJ7</accession>
<dbReference type="AlphaFoldDB" id="A0AB34HFJ7"/>
<evidence type="ECO:0000256" key="1">
    <source>
        <dbReference type="SAM" id="MobiDB-lite"/>
    </source>
</evidence>
<dbReference type="EMBL" id="JAIQCJ010001425">
    <property type="protein sequence ID" value="KAJ8789364.1"/>
    <property type="molecule type" value="Genomic_DNA"/>
</dbReference>